<dbReference type="OrthoDB" id="76815at2759"/>
<proteinExistence type="predicted"/>
<dbReference type="Proteomes" id="UP000429523">
    <property type="component" value="Unassembled WGS sequence"/>
</dbReference>
<dbReference type="Proteomes" id="UP000441208">
    <property type="component" value="Unassembled WGS sequence"/>
</dbReference>
<dbReference type="EMBL" id="QXFW01004733">
    <property type="protein sequence ID" value="KAE8964562.1"/>
    <property type="molecule type" value="Genomic_DNA"/>
</dbReference>
<evidence type="ECO:0000313" key="10">
    <source>
        <dbReference type="Proteomes" id="UP000433483"/>
    </source>
</evidence>
<evidence type="ECO:0000313" key="15">
    <source>
        <dbReference type="Proteomes" id="UP000460718"/>
    </source>
</evidence>
<dbReference type="EMBL" id="QXGF01003789">
    <property type="protein sequence ID" value="KAE8920843.1"/>
    <property type="molecule type" value="Genomic_DNA"/>
</dbReference>
<dbReference type="AlphaFoldDB" id="A0A6A3VPS9"/>
<evidence type="ECO:0000313" key="8">
    <source>
        <dbReference type="EMBL" id="KAE9277214.1"/>
    </source>
</evidence>
<reference evidence="9 10" key="1">
    <citation type="submission" date="2018-08" db="EMBL/GenBank/DDBJ databases">
        <title>Genomic investigation of the strawberry pathogen Phytophthora fragariae indicates pathogenicity is determined by transcriptional variation in three key races.</title>
        <authorList>
            <person name="Adams T.M."/>
            <person name="Armitage A.D."/>
            <person name="Sobczyk M.K."/>
            <person name="Bates H.J."/>
            <person name="Dunwell J.M."/>
            <person name="Nellist C.F."/>
            <person name="Harrison R.J."/>
        </authorList>
    </citation>
    <scope>NUCLEOTIDE SEQUENCE [LARGE SCALE GENOMIC DNA]</scope>
    <source>
        <strain evidence="7 11">A4</strain>
        <strain evidence="6 12">BC-1</strain>
        <strain evidence="5 10">NOV-27</strain>
        <strain evidence="4 13">NOV-5</strain>
        <strain evidence="3 14">NOV-71</strain>
        <strain evidence="8 16">NOV-77</strain>
        <strain evidence="1 9">NOV-9</strain>
        <strain evidence="2 15">SCRP245</strain>
    </source>
</reference>
<evidence type="ECO:0000313" key="5">
    <source>
        <dbReference type="EMBL" id="KAE9169626.1"/>
    </source>
</evidence>
<comment type="caution">
    <text evidence="5">The sequence shown here is derived from an EMBL/GenBank/DDBJ whole genome shotgun (WGS) entry which is preliminary data.</text>
</comment>
<evidence type="ECO:0000313" key="7">
    <source>
        <dbReference type="EMBL" id="KAE9274528.1"/>
    </source>
</evidence>
<evidence type="ECO:0000313" key="14">
    <source>
        <dbReference type="Proteomes" id="UP000441208"/>
    </source>
</evidence>
<dbReference type="EMBL" id="QXGE01003546">
    <property type="protein sequence ID" value="KAE9274528.1"/>
    <property type="molecule type" value="Genomic_DNA"/>
</dbReference>
<dbReference type="Proteomes" id="UP000486351">
    <property type="component" value="Unassembled WGS sequence"/>
</dbReference>
<organism evidence="5 10">
    <name type="scientific">Phytophthora fragariae</name>
    <dbReference type="NCBI Taxonomy" id="53985"/>
    <lineage>
        <taxon>Eukaryota</taxon>
        <taxon>Sar</taxon>
        <taxon>Stramenopiles</taxon>
        <taxon>Oomycota</taxon>
        <taxon>Peronosporomycetes</taxon>
        <taxon>Peronosporales</taxon>
        <taxon>Peronosporaceae</taxon>
        <taxon>Phytophthora</taxon>
    </lineage>
</organism>
<evidence type="ECO:0000313" key="11">
    <source>
        <dbReference type="Proteomes" id="UP000437068"/>
    </source>
</evidence>
<evidence type="ECO:0000313" key="4">
    <source>
        <dbReference type="EMBL" id="KAE9080883.1"/>
    </source>
</evidence>
<protein>
    <submittedName>
        <fullName evidence="5">Uncharacterized protein</fullName>
    </submittedName>
</protein>
<dbReference type="Proteomes" id="UP000440367">
    <property type="component" value="Unassembled WGS sequence"/>
</dbReference>
<evidence type="ECO:0000313" key="16">
    <source>
        <dbReference type="Proteomes" id="UP000486351"/>
    </source>
</evidence>
<dbReference type="Proteomes" id="UP000440732">
    <property type="component" value="Unassembled WGS sequence"/>
</dbReference>
<evidence type="ECO:0000313" key="12">
    <source>
        <dbReference type="Proteomes" id="UP000440367"/>
    </source>
</evidence>
<dbReference type="EMBL" id="QXGB01003652">
    <property type="protein sequence ID" value="KAE9169626.1"/>
    <property type="molecule type" value="Genomic_DNA"/>
</dbReference>
<dbReference type="Proteomes" id="UP000437068">
    <property type="component" value="Unassembled WGS sequence"/>
</dbReference>
<dbReference type="Proteomes" id="UP000460718">
    <property type="component" value="Unassembled WGS sequence"/>
</dbReference>
<evidence type="ECO:0000313" key="2">
    <source>
        <dbReference type="EMBL" id="KAE8964562.1"/>
    </source>
</evidence>
<evidence type="ECO:0000313" key="6">
    <source>
        <dbReference type="EMBL" id="KAE9174921.1"/>
    </source>
</evidence>
<evidence type="ECO:0000313" key="13">
    <source>
        <dbReference type="Proteomes" id="UP000440732"/>
    </source>
</evidence>
<dbReference type="Proteomes" id="UP000433483">
    <property type="component" value="Unassembled WGS sequence"/>
</dbReference>
<gene>
    <name evidence="7" type="ORF">PF001_g27020</name>
    <name evidence="6" type="ORF">PF002_g28919</name>
    <name evidence="5" type="ORF">PF005_g27883</name>
    <name evidence="4" type="ORF">PF006_g27227</name>
    <name evidence="3" type="ORF">PF007_g27873</name>
    <name evidence="8" type="ORF">PF008_g28906</name>
    <name evidence="1" type="ORF">PF009_g28867</name>
    <name evidence="2" type="ORF">PF011_g28619</name>
</gene>
<dbReference type="EMBL" id="QXGA01003649">
    <property type="protein sequence ID" value="KAE9080883.1"/>
    <property type="molecule type" value="Genomic_DNA"/>
</dbReference>
<dbReference type="EMBL" id="QXFY01004484">
    <property type="protein sequence ID" value="KAE9277214.1"/>
    <property type="molecule type" value="Genomic_DNA"/>
</dbReference>
<evidence type="ECO:0000313" key="3">
    <source>
        <dbReference type="EMBL" id="KAE9067946.1"/>
    </source>
</evidence>
<accession>A0A6A3VPS9</accession>
<evidence type="ECO:0000313" key="1">
    <source>
        <dbReference type="EMBL" id="KAE8920843.1"/>
    </source>
</evidence>
<sequence length="53" mass="5886">MALSAPEESLLYTNREKIQGEFLGLLRLFQQNQHSVFGIENAAATIGRLPKLA</sequence>
<evidence type="ECO:0000313" key="9">
    <source>
        <dbReference type="Proteomes" id="UP000429523"/>
    </source>
</evidence>
<dbReference type="EMBL" id="QXGD01003731">
    <property type="protein sequence ID" value="KAE9174921.1"/>
    <property type="molecule type" value="Genomic_DNA"/>
</dbReference>
<dbReference type="EMBL" id="QXFZ01003626">
    <property type="protein sequence ID" value="KAE9067946.1"/>
    <property type="molecule type" value="Genomic_DNA"/>
</dbReference>
<name>A0A6A3VPS9_9STRA</name>
<keyword evidence="10" id="KW-1185">Reference proteome</keyword>